<evidence type="ECO:0000313" key="8">
    <source>
        <dbReference type="EMBL" id="OOQ57338.1"/>
    </source>
</evidence>
<name>A0A1S9P9S7_9SPHI</name>
<evidence type="ECO:0000259" key="7">
    <source>
        <dbReference type="PROSITE" id="PS51900"/>
    </source>
</evidence>
<evidence type="ECO:0000256" key="4">
    <source>
        <dbReference type="ARBA" id="ARBA00023172"/>
    </source>
</evidence>
<dbReference type="InterPro" id="IPR035386">
    <property type="entry name" value="Arm-DNA-bind_5"/>
</dbReference>
<dbReference type="InterPro" id="IPR044068">
    <property type="entry name" value="CB"/>
</dbReference>
<organism evidence="8 9">
    <name type="scientific">Mucilaginibacter pedocola</name>
    <dbReference type="NCBI Taxonomy" id="1792845"/>
    <lineage>
        <taxon>Bacteria</taxon>
        <taxon>Pseudomonadati</taxon>
        <taxon>Bacteroidota</taxon>
        <taxon>Sphingobacteriia</taxon>
        <taxon>Sphingobacteriales</taxon>
        <taxon>Sphingobacteriaceae</taxon>
        <taxon>Mucilaginibacter</taxon>
    </lineage>
</organism>
<dbReference type="InterPro" id="IPR010998">
    <property type="entry name" value="Integrase_recombinase_N"/>
</dbReference>
<dbReference type="Gene3D" id="1.10.150.130">
    <property type="match status" value="1"/>
</dbReference>
<evidence type="ECO:0000256" key="5">
    <source>
        <dbReference type="PROSITE-ProRule" id="PRU01248"/>
    </source>
</evidence>
<feature type="domain" description="Tyr recombinase" evidence="6">
    <location>
        <begin position="234"/>
        <end position="419"/>
    </location>
</feature>
<keyword evidence="3 5" id="KW-0238">DNA-binding</keyword>
<dbReference type="GO" id="GO:0015074">
    <property type="term" value="P:DNA integration"/>
    <property type="evidence" value="ECO:0007669"/>
    <property type="project" value="UniProtKB-KW"/>
</dbReference>
<dbReference type="Pfam" id="PF00589">
    <property type="entry name" value="Phage_integrase"/>
    <property type="match status" value="1"/>
</dbReference>
<proteinExistence type="inferred from homology"/>
<evidence type="ECO:0000256" key="3">
    <source>
        <dbReference type="ARBA" id="ARBA00023125"/>
    </source>
</evidence>
<evidence type="ECO:0000259" key="6">
    <source>
        <dbReference type="PROSITE" id="PS51898"/>
    </source>
</evidence>
<dbReference type="EMBL" id="MBTF01000036">
    <property type="protein sequence ID" value="OOQ57338.1"/>
    <property type="molecule type" value="Genomic_DNA"/>
</dbReference>
<dbReference type="GO" id="GO:0006310">
    <property type="term" value="P:DNA recombination"/>
    <property type="evidence" value="ECO:0007669"/>
    <property type="project" value="UniProtKB-KW"/>
</dbReference>
<dbReference type="STRING" id="1792845.BC343_14630"/>
<evidence type="ECO:0000256" key="1">
    <source>
        <dbReference type="ARBA" id="ARBA00008857"/>
    </source>
</evidence>
<keyword evidence="9" id="KW-1185">Reference proteome</keyword>
<dbReference type="InterPro" id="IPR011010">
    <property type="entry name" value="DNA_brk_join_enz"/>
</dbReference>
<dbReference type="RefSeq" id="WP_078350632.1">
    <property type="nucleotide sequence ID" value="NZ_MBTF01000036.1"/>
</dbReference>
<dbReference type="AlphaFoldDB" id="A0A1S9P9S7"/>
<dbReference type="PROSITE" id="PS51900">
    <property type="entry name" value="CB"/>
    <property type="match status" value="1"/>
</dbReference>
<dbReference type="InterPro" id="IPR013762">
    <property type="entry name" value="Integrase-like_cat_sf"/>
</dbReference>
<reference evidence="8 9" key="1">
    <citation type="submission" date="2016-07" db="EMBL/GenBank/DDBJ databases">
        <title>Genomic analysis of zinc-resistant bacterium Mucilaginibacter pedocola TBZ30.</title>
        <authorList>
            <person name="Huang J."/>
            <person name="Tang J."/>
        </authorList>
    </citation>
    <scope>NUCLEOTIDE SEQUENCE [LARGE SCALE GENOMIC DNA]</scope>
    <source>
        <strain evidence="8 9">TBZ30</strain>
    </source>
</reference>
<protein>
    <recommendedName>
        <fullName evidence="10">Integrase</fullName>
    </recommendedName>
</protein>
<feature type="domain" description="Core-binding (CB)" evidence="7">
    <location>
        <begin position="103"/>
        <end position="198"/>
    </location>
</feature>
<keyword evidence="2" id="KW-0229">DNA integration</keyword>
<comment type="caution">
    <text evidence="8">The sequence shown here is derived from an EMBL/GenBank/DDBJ whole genome shotgun (WGS) entry which is preliminary data.</text>
</comment>
<dbReference type="PANTHER" id="PTHR30349">
    <property type="entry name" value="PHAGE INTEGRASE-RELATED"/>
    <property type="match status" value="1"/>
</dbReference>
<sequence>MATVDFYIWKRPSKDGKYPISVRITINRKPSYIMTGQKLDDLSQWDAKAQRVKKSHPNSSRLNNFLLSELAKANDKALELETKTHVSAKEVKHSLKPVEEKPIYFAEVANQYLKEQEDLGNYDVQKTDRARLKRFYEFAKEGMVTFKEISVDFLQRYLIFLKKAKKFRYNENSAIKPLSERTITNHLIVVRTIYNRAITAKIASQDDYPFGADGKIAIKLVDSAKIGLEEAEIKKLETLDLSAFPPIYNDARNIWLMEFYFAGMRVTDCLLLSWTAFQNGRLYYQMSKNGEHGTVKVPMKALEILDQYSSSKGDLEHNKHNLVFPLLRDLPTLDDRFELRRKIAFAVRRLNEAMEKIMPMIGSSKNGSQHKARHSFAQRAEDKEIHPKVLQGLYRHESILTTMKYQSNFSHKKADQAIDAVLEF</sequence>
<dbReference type="PROSITE" id="PS51898">
    <property type="entry name" value="TYR_RECOMBINASE"/>
    <property type="match status" value="1"/>
</dbReference>
<gene>
    <name evidence="8" type="ORF">BC343_14630</name>
</gene>
<comment type="similarity">
    <text evidence="1">Belongs to the 'phage' integrase family.</text>
</comment>
<dbReference type="Pfam" id="PF13102">
    <property type="entry name" value="Phage_int_SAM_5"/>
    <property type="match status" value="1"/>
</dbReference>
<evidence type="ECO:0008006" key="10">
    <source>
        <dbReference type="Google" id="ProtNLM"/>
    </source>
</evidence>
<dbReference type="GO" id="GO:0003677">
    <property type="term" value="F:DNA binding"/>
    <property type="evidence" value="ECO:0007669"/>
    <property type="project" value="UniProtKB-UniRule"/>
</dbReference>
<evidence type="ECO:0000256" key="2">
    <source>
        <dbReference type="ARBA" id="ARBA00022908"/>
    </source>
</evidence>
<dbReference type="PANTHER" id="PTHR30349:SF64">
    <property type="entry name" value="PROPHAGE INTEGRASE INTD-RELATED"/>
    <property type="match status" value="1"/>
</dbReference>
<accession>A0A1S9P9S7</accession>
<dbReference type="InterPro" id="IPR002104">
    <property type="entry name" value="Integrase_catalytic"/>
</dbReference>
<dbReference type="OrthoDB" id="1094492at2"/>
<dbReference type="InterPro" id="IPR025269">
    <property type="entry name" value="SAM-like_dom"/>
</dbReference>
<evidence type="ECO:0000313" key="9">
    <source>
        <dbReference type="Proteomes" id="UP000189739"/>
    </source>
</evidence>
<dbReference type="InterPro" id="IPR050090">
    <property type="entry name" value="Tyrosine_recombinase_XerCD"/>
</dbReference>
<dbReference type="SUPFAM" id="SSF56349">
    <property type="entry name" value="DNA breaking-rejoining enzymes"/>
    <property type="match status" value="1"/>
</dbReference>
<dbReference type="Gene3D" id="1.10.443.10">
    <property type="entry name" value="Intergrase catalytic core"/>
    <property type="match status" value="1"/>
</dbReference>
<keyword evidence="4" id="KW-0233">DNA recombination</keyword>
<dbReference type="Proteomes" id="UP000189739">
    <property type="component" value="Unassembled WGS sequence"/>
</dbReference>
<dbReference type="Pfam" id="PF17293">
    <property type="entry name" value="Arm-DNA-bind_5"/>
    <property type="match status" value="1"/>
</dbReference>